<dbReference type="EMBL" id="MK500573">
    <property type="protein sequence ID" value="QBK92300.1"/>
    <property type="molecule type" value="Genomic_DNA"/>
</dbReference>
<name>A0A481ZAV3_9VIRU</name>
<dbReference type="InterPro" id="IPR029903">
    <property type="entry name" value="RmlD-like-bd"/>
</dbReference>
<dbReference type="InterPro" id="IPR005913">
    <property type="entry name" value="dTDP_dehydrorham_reduct"/>
</dbReference>
<protein>
    <submittedName>
        <fullName evidence="2">NAD dependent epimerase/dehydratase</fullName>
    </submittedName>
</protein>
<evidence type="ECO:0000259" key="1">
    <source>
        <dbReference type="Pfam" id="PF04321"/>
    </source>
</evidence>
<reference evidence="2" key="1">
    <citation type="journal article" date="2019" name="MBio">
        <title>Virus Genomes from Deep Sea Sediments Expand the Ocean Megavirome and Support Independent Origins of Viral Gigantism.</title>
        <authorList>
            <person name="Backstrom D."/>
            <person name="Yutin N."/>
            <person name="Jorgensen S.L."/>
            <person name="Dharamshi J."/>
            <person name="Homa F."/>
            <person name="Zaremba-Niedwiedzka K."/>
            <person name="Spang A."/>
            <person name="Wolf Y.I."/>
            <person name="Koonin E.V."/>
            <person name="Ettema T.J."/>
        </authorList>
    </citation>
    <scope>NUCLEOTIDE SEQUENCE</scope>
</reference>
<dbReference type="InterPro" id="IPR036291">
    <property type="entry name" value="NAD(P)-bd_dom_sf"/>
</dbReference>
<dbReference type="GO" id="GO:0048270">
    <property type="term" value="F:methionine adenosyltransferase regulator activity"/>
    <property type="evidence" value="ECO:0007669"/>
    <property type="project" value="TreeGrafter"/>
</dbReference>
<evidence type="ECO:0000313" key="2">
    <source>
        <dbReference type="EMBL" id="QBK92300.1"/>
    </source>
</evidence>
<dbReference type="GO" id="GO:0006556">
    <property type="term" value="P:S-adenosylmethionine biosynthetic process"/>
    <property type="evidence" value="ECO:0007669"/>
    <property type="project" value="TreeGrafter"/>
</dbReference>
<proteinExistence type="predicted"/>
<dbReference type="GO" id="GO:0048269">
    <property type="term" value="C:methionine adenosyltransferase complex"/>
    <property type="evidence" value="ECO:0007669"/>
    <property type="project" value="TreeGrafter"/>
</dbReference>
<dbReference type="Pfam" id="PF04321">
    <property type="entry name" value="RmlD_sub_bind"/>
    <property type="match status" value="1"/>
</dbReference>
<gene>
    <name evidence="2" type="ORF">LCPAC304_06470</name>
</gene>
<organism evidence="2">
    <name type="scientific">Pithovirus LCPAC304</name>
    <dbReference type="NCBI Taxonomy" id="2506594"/>
    <lineage>
        <taxon>Viruses</taxon>
        <taxon>Pithoviruses</taxon>
    </lineage>
</organism>
<feature type="domain" description="RmlD-like substrate binding" evidence="1">
    <location>
        <begin position="15"/>
        <end position="227"/>
    </location>
</feature>
<dbReference type="SUPFAM" id="SSF51735">
    <property type="entry name" value="NAD(P)-binding Rossmann-fold domains"/>
    <property type="match status" value="1"/>
</dbReference>
<accession>A0A481ZAV3</accession>
<dbReference type="Gene3D" id="3.40.50.720">
    <property type="entry name" value="NAD(P)-binding Rossmann-like Domain"/>
    <property type="match status" value="1"/>
</dbReference>
<dbReference type="PANTHER" id="PTHR10491:SF4">
    <property type="entry name" value="METHIONINE ADENOSYLTRANSFERASE 2 SUBUNIT BETA"/>
    <property type="match status" value="1"/>
</dbReference>
<dbReference type="PANTHER" id="PTHR10491">
    <property type="entry name" value="DTDP-4-DEHYDRORHAMNOSE REDUCTASE"/>
    <property type="match status" value="1"/>
</dbReference>
<sequence>MHEDMFKHLQTREEMKVLVYGRNGWIGGKMWDLLIQNEIECVAGKARLEHYGDVRRELMFHAPDRVICAAGLTGRPNIDWCESHREEVMRTNVIATTVLADYCSLYGVHLTYFGTGCIYEYDADHPMHCDVGFAEWESPNFSKSFYSKTKTLTEQVLKEYTNTLILRVRMPLSDDLHPRNFITKIVNYEKVVDVPNSMSVLAELLPIAVDMMRNSTTGVYNFTNPGTISHNEILDFYKIYIDPTFEYQNFTLKEQAKILLAGRSNNELDVSKLLTMYPAIEPIQVAIIKLFERMKDNLPIEV</sequence>